<dbReference type="EMBL" id="CP022983">
    <property type="protein sequence ID" value="ASV68738.1"/>
    <property type="molecule type" value="Genomic_DNA"/>
</dbReference>
<organism evidence="13 14">
    <name type="scientific">Cytobacillus kochii</name>
    <dbReference type="NCBI Taxonomy" id="859143"/>
    <lineage>
        <taxon>Bacteria</taxon>
        <taxon>Bacillati</taxon>
        <taxon>Bacillota</taxon>
        <taxon>Bacilli</taxon>
        <taxon>Bacillales</taxon>
        <taxon>Bacillaceae</taxon>
        <taxon>Cytobacillus</taxon>
    </lineage>
</organism>
<reference evidence="13 14" key="1">
    <citation type="submission" date="2017-08" db="EMBL/GenBank/DDBJ databases">
        <title>Complete Genome Sequence of Bacillus kochii Oregon-R-modENCODE STRAIN BDGP4, isolated from Drosophila melanogaster gut.</title>
        <authorList>
            <person name="Wan K.H."/>
            <person name="Yu C."/>
            <person name="Park S."/>
            <person name="Hammonds A.S."/>
            <person name="Booth B.W."/>
            <person name="Celniker S.E."/>
        </authorList>
    </citation>
    <scope>NUCLEOTIDE SEQUENCE [LARGE SCALE GENOMIC DNA]</scope>
    <source>
        <strain evidence="13 14">BDGP4</strain>
    </source>
</reference>
<keyword evidence="9 12" id="KW-0472">Membrane</keyword>
<feature type="transmembrane region" description="Helical" evidence="12">
    <location>
        <begin position="267"/>
        <end position="289"/>
    </location>
</feature>
<dbReference type="Pfam" id="PF00939">
    <property type="entry name" value="Na_sulph_symp"/>
    <property type="match status" value="1"/>
</dbReference>
<name>A0A248TKI1_9BACI</name>
<dbReference type="PANTHER" id="PTHR10283:SF82">
    <property type="entry name" value="SOLUTE CARRIER FAMILY 13 MEMBER 2"/>
    <property type="match status" value="1"/>
</dbReference>
<dbReference type="OrthoDB" id="9766267at2"/>
<evidence type="ECO:0000256" key="12">
    <source>
        <dbReference type="SAM" id="Phobius"/>
    </source>
</evidence>
<feature type="transmembrane region" description="Helical" evidence="12">
    <location>
        <begin position="354"/>
        <end position="370"/>
    </location>
</feature>
<feature type="region of interest" description="Disordered" evidence="11">
    <location>
        <begin position="34"/>
        <end position="55"/>
    </location>
</feature>
<proteinExistence type="inferred from homology"/>
<keyword evidence="14" id="KW-1185">Reference proteome</keyword>
<dbReference type="GO" id="GO:0005886">
    <property type="term" value="C:plasma membrane"/>
    <property type="evidence" value="ECO:0007669"/>
    <property type="project" value="TreeGrafter"/>
</dbReference>
<evidence type="ECO:0000313" key="13">
    <source>
        <dbReference type="EMBL" id="ASV68738.1"/>
    </source>
</evidence>
<evidence type="ECO:0000256" key="7">
    <source>
        <dbReference type="ARBA" id="ARBA00022847"/>
    </source>
</evidence>
<evidence type="ECO:0000256" key="8">
    <source>
        <dbReference type="ARBA" id="ARBA00022989"/>
    </source>
</evidence>
<evidence type="ECO:0000256" key="10">
    <source>
        <dbReference type="ARBA" id="ARBA00031174"/>
    </source>
</evidence>
<dbReference type="InterPro" id="IPR001898">
    <property type="entry name" value="SLC13A/DASS"/>
</dbReference>
<feature type="transmembrane region" description="Helical" evidence="12">
    <location>
        <begin position="508"/>
        <end position="533"/>
    </location>
</feature>
<dbReference type="GO" id="GO:0015293">
    <property type="term" value="F:symporter activity"/>
    <property type="evidence" value="ECO:0007669"/>
    <property type="project" value="UniProtKB-KW"/>
</dbReference>
<evidence type="ECO:0000256" key="6">
    <source>
        <dbReference type="ARBA" id="ARBA00022692"/>
    </source>
</evidence>
<feature type="transmembrane region" description="Helical" evidence="12">
    <location>
        <begin position="228"/>
        <end position="247"/>
    </location>
</feature>
<dbReference type="KEGG" id="bko:CKF48_16465"/>
<feature type="transmembrane region" description="Helical" evidence="12">
    <location>
        <begin position="188"/>
        <end position="207"/>
    </location>
</feature>
<feature type="transmembrane region" description="Helical" evidence="12">
    <location>
        <begin position="382"/>
        <end position="401"/>
    </location>
</feature>
<protein>
    <recommendedName>
        <fullName evidence="4">Sodium-dependent dicarboxylate transporter SdcS</fullName>
    </recommendedName>
    <alternativeName>
        <fullName evidence="10">Na(+)/dicarboxylate symporter</fullName>
    </alternativeName>
</protein>
<dbReference type="PANTHER" id="PTHR10283">
    <property type="entry name" value="SOLUTE CARRIER FAMILY 13 MEMBER"/>
    <property type="match status" value="1"/>
</dbReference>
<dbReference type="RefSeq" id="WP_095372306.1">
    <property type="nucleotide sequence ID" value="NZ_CP022983.1"/>
</dbReference>
<evidence type="ECO:0000256" key="1">
    <source>
        <dbReference type="ARBA" id="ARBA00004141"/>
    </source>
</evidence>
<dbReference type="AlphaFoldDB" id="A0A248TKI1"/>
<evidence type="ECO:0000256" key="5">
    <source>
        <dbReference type="ARBA" id="ARBA00022448"/>
    </source>
</evidence>
<dbReference type="InterPro" id="IPR031312">
    <property type="entry name" value="Na/sul_symport_CS"/>
</dbReference>
<dbReference type="GO" id="GO:0015141">
    <property type="term" value="F:succinate transmembrane transporter activity"/>
    <property type="evidence" value="ECO:0007669"/>
    <property type="project" value="UniProtKB-ARBA"/>
</dbReference>
<evidence type="ECO:0000256" key="2">
    <source>
        <dbReference type="ARBA" id="ARBA00006772"/>
    </source>
</evidence>
<sequence length="543" mass="59467">MLNYMQGFWMEMWRLHDQIKDLLRLFSVKNQSDKNHSNELKQSGENNGENPKQRKRTNKQNIGLLLGPILFALTLLFVSPEGMSREAQAVLASTLWVAVWWITEAIPIPVTSLLPIILFPVTGAVTEGITSSYADNTIFLFLGGFIIAIAMEKWNLHLRIALGIITVVGTSTSRLVLGFMVATGFLSMWISNTATAMMMMPIAIAVITHVNDSMKSERESANRFGKSLMLGIAYAASIGGLGTLIGTPPNMIFAGVVKEIYGIDISFATWMLFGVPFAAILLLVAWFYLVKMAFPMRIKELPGGKEIISSERKRLGNISFEEKLVLVVFLATAVAWITRSFIPFDFMSRIDDTIIAIAAAIILFLLPSKSSKDAQLLNWKDALNIPWGILLLFGGGLAIAKGFKDSGLATWIGEQLTVLEGVHLVIVILCVTALVTFLTEITSNTATATMMFPIMASLALALDLHPYALMVAAAIAASCAFMLPVATPPNAIVFGSGYLKIGDMAKSGFWLSIFTIIFVGVMIYFYMPIAWGIDIGTFPNSFK</sequence>
<keyword evidence="6 12" id="KW-0812">Transmembrane</keyword>
<comment type="similarity">
    <text evidence="3">Belongs to the SLC13A/DASS transporter (TC 2.A.47) family. DIT1 subfamily.</text>
</comment>
<feature type="transmembrane region" description="Helical" evidence="12">
    <location>
        <begin position="468"/>
        <end position="487"/>
    </location>
</feature>
<evidence type="ECO:0000256" key="9">
    <source>
        <dbReference type="ARBA" id="ARBA00023136"/>
    </source>
</evidence>
<feature type="transmembrane region" description="Helical" evidence="12">
    <location>
        <begin position="90"/>
        <end position="121"/>
    </location>
</feature>
<comment type="similarity">
    <text evidence="2">Belongs to the SLC13A/DASS transporter (TC 2.A.47) family. NADC subfamily.</text>
</comment>
<dbReference type="PROSITE" id="PS01271">
    <property type="entry name" value="NA_SULFATE"/>
    <property type="match status" value="1"/>
</dbReference>
<feature type="transmembrane region" description="Helical" evidence="12">
    <location>
        <begin position="133"/>
        <end position="151"/>
    </location>
</feature>
<accession>A0A248TKI1</accession>
<keyword evidence="5" id="KW-0813">Transport</keyword>
<feature type="transmembrane region" description="Helical" evidence="12">
    <location>
        <begin position="445"/>
        <end position="462"/>
    </location>
</feature>
<evidence type="ECO:0000256" key="11">
    <source>
        <dbReference type="SAM" id="MobiDB-lite"/>
    </source>
</evidence>
<comment type="subcellular location">
    <subcellularLocation>
        <location evidence="1">Membrane</location>
        <topology evidence="1">Multi-pass membrane protein</topology>
    </subcellularLocation>
</comment>
<feature type="compositionally biased region" description="Polar residues" evidence="11">
    <location>
        <begin position="40"/>
        <end position="50"/>
    </location>
</feature>
<evidence type="ECO:0000256" key="3">
    <source>
        <dbReference type="ARBA" id="ARBA00007349"/>
    </source>
</evidence>
<evidence type="ECO:0000313" key="14">
    <source>
        <dbReference type="Proteomes" id="UP000215137"/>
    </source>
</evidence>
<feature type="transmembrane region" description="Helical" evidence="12">
    <location>
        <begin position="421"/>
        <end position="438"/>
    </location>
</feature>
<feature type="transmembrane region" description="Helical" evidence="12">
    <location>
        <begin position="324"/>
        <end position="342"/>
    </location>
</feature>
<dbReference type="NCBIfam" id="TIGR00785">
    <property type="entry name" value="dass"/>
    <property type="match status" value="1"/>
</dbReference>
<dbReference type="CDD" id="cd01115">
    <property type="entry name" value="SLC13_permease"/>
    <property type="match status" value="1"/>
</dbReference>
<evidence type="ECO:0000256" key="4">
    <source>
        <dbReference type="ARBA" id="ARBA00020150"/>
    </source>
</evidence>
<keyword evidence="8 12" id="KW-1133">Transmembrane helix</keyword>
<dbReference type="PIRSF" id="PIRSF002457">
    <property type="entry name" value="DASS"/>
    <property type="match status" value="1"/>
</dbReference>
<keyword evidence="7" id="KW-0769">Symport</keyword>
<gene>
    <name evidence="13" type="ORF">CKF48_16465</name>
</gene>
<dbReference type="InterPro" id="IPR030676">
    <property type="entry name" value="CitT-rel"/>
</dbReference>
<feature type="transmembrane region" description="Helical" evidence="12">
    <location>
        <begin position="61"/>
        <end position="78"/>
    </location>
</feature>
<dbReference type="Proteomes" id="UP000215137">
    <property type="component" value="Chromosome"/>
</dbReference>